<dbReference type="AlphaFoldDB" id="B6GCP2"/>
<dbReference type="HOGENOM" id="CLU_888065_0_0_11"/>
<evidence type="ECO:0000313" key="1">
    <source>
        <dbReference type="EMBL" id="EEA89945.1"/>
    </source>
</evidence>
<sequence>MLVEQLRWSIGLDGPLDFLVLGDGAFRRSASVRPHGCTQDLPSGSLIPIACHASDAELLVCSPELAFLQICQIVDTTEAIYFGMCACSDFRFDPFAQGGVVYRAEGSHSIASLRSMEAFLDSAKGIRGVKRARSALVHVCEHARSPKECALGMLFCLPSRLGGFDLGQLSFNEGVRVFDGRDRWGRSKCITRYPDIVIRSKTCKGERRMVFVDYDPVSTHAGDEKALLDSRRRNDIATIRDASHFSITSDDAGSFDYLEMFADRIRRMLGRRARPLLRGSKDSASNREVLRSAREQRHLLWSQFVVKSFDLVIYDMR</sequence>
<accession>B6GCP2</accession>
<keyword evidence="2" id="KW-1185">Reference proteome</keyword>
<dbReference type="OrthoDB" id="3181922at2"/>
<proteinExistence type="predicted"/>
<dbReference type="Proteomes" id="UP000003560">
    <property type="component" value="Unassembled WGS sequence"/>
</dbReference>
<reference evidence="1 2" key="1">
    <citation type="submission" date="2008-10" db="EMBL/GenBank/DDBJ databases">
        <title>Draft genome sequence of Collinsella stercoris (DSM 13279).</title>
        <authorList>
            <person name="Sudarsanam P."/>
            <person name="Ley R."/>
            <person name="Guruge J."/>
            <person name="Turnbaugh P.J."/>
            <person name="Mahowald M."/>
            <person name="Liep D."/>
            <person name="Gordon J."/>
        </authorList>
    </citation>
    <scope>NUCLEOTIDE SEQUENCE [LARGE SCALE GENOMIC DNA]</scope>
    <source>
        <strain evidence="1 2">DSM 13279</strain>
    </source>
</reference>
<dbReference type="STRING" id="445975.COLSTE_01866"/>
<comment type="caution">
    <text evidence="1">The sequence shown here is derived from an EMBL/GenBank/DDBJ whole genome shotgun (WGS) entry which is preliminary data.</text>
</comment>
<name>B6GCP2_9ACTN</name>
<evidence type="ECO:0000313" key="2">
    <source>
        <dbReference type="Proteomes" id="UP000003560"/>
    </source>
</evidence>
<organism evidence="1 2">
    <name type="scientific">Collinsella stercoris DSM 13279</name>
    <dbReference type="NCBI Taxonomy" id="445975"/>
    <lineage>
        <taxon>Bacteria</taxon>
        <taxon>Bacillati</taxon>
        <taxon>Actinomycetota</taxon>
        <taxon>Coriobacteriia</taxon>
        <taxon>Coriobacteriales</taxon>
        <taxon>Coriobacteriaceae</taxon>
        <taxon>Collinsella</taxon>
    </lineage>
</organism>
<protein>
    <submittedName>
        <fullName evidence="1">Uncharacterized protein</fullName>
    </submittedName>
</protein>
<reference evidence="1 2" key="2">
    <citation type="submission" date="2008-10" db="EMBL/GenBank/DDBJ databases">
        <authorList>
            <person name="Fulton L."/>
            <person name="Clifton S."/>
            <person name="Fulton B."/>
            <person name="Xu J."/>
            <person name="Minx P."/>
            <person name="Pepin K.H."/>
            <person name="Johnson M."/>
            <person name="Thiruvilangam P."/>
            <person name="Bhonagiri V."/>
            <person name="Nash W.E."/>
            <person name="Mardis E.R."/>
            <person name="Wilson R.K."/>
        </authorList>
    </citation>
    <scope>NUCLEOTIDE SEQUENCE [LARGE SCALE GENOMIC DNA]</scope>
    <source>
        <strain evidence="1 2">DSM 13279</strain>
    </source>
</reference>
<dbReference type="EMBL" id="ABXJ01000109">
    <property type="protein sequence ID" value="EEA89945.1"/>
    <property type="molecule type" value="Genomic_DNA"/>
</dbReference>
<dbReference type="eggNOG" id="COG2852">
    <property type="taxonomic scope" value="Bacteria"/>
</dbReference>
<gene>
    <name evidence="1" type="ORF">COLSTE_01866</name>
</gene>